<dbReference type="AlphaFoldDB" id="A0A1S3DBB4"/>
<organism evidence="1 2">
    <name type="scientific">Diaphorina citri</name>
    <name type="common">Asian citrus psyllid</name>
    <dbReference type="NCBI Taxonomy" id="121845"/>
    <lineage>
        <taxon>Eukaryota</taxon>
        <taxon>Metazoa</taxon>
        <taxon>Ecdysozoa</taxon>
        <taxon>Arthropoda</taxon>
        <taxon>Hexapoda</taxon>
        <taxon>Insecta</taxon>
        <taxon>Pterygota</taxon>
        <taxon>Neoptera</taxon>
        <taxon>Paraneoptera</taxon>
        <taxon>Hemiptera</taxon>
        <taxon>Sternorrhyncha</taxon>
        <taxon>Psylloidea</taxon>
        <taxon>Psyllidae</taxon>
        <taxon>Diaphorininae</taxon>
        <taxon>Diaphorina</taxon>
    </lineage>
</organism>
<evidence type="ECO:0000313" key="1">
    <source>
        <dbReference type="Proteomes" id="UP000079169"/>
    </source>
</evidence>
<keyword evidence="1" id="KW-1185">Reference proteome</keyword>
<name>A0A1S3DBB4_DIACI</name>
<dbReference type="RefSeq" id="XP_008478455.1">
    <property type="nucleotide sequence ID" value="XM_008480233.2"/>
</dbReference>
<dbReference type="Proteomes" id="UP000079169">
    <property type="component" value="Unplaced"/>
</dbReference>
<protein>
    <submittedName>
        <fullName evidence="2">Protein transport protein Sec31A</fullName>
    </submittedName>
</protein>
<reference evidence="2" key="1">
    <citation type="submission" date="2025-08" db="UniProtKB">
        <authorList>
            <consortium name="RefSeq"/>
        </authorList>
    </citation>
    <scope>IDENTIFICATION</scope>
</reference>
<gene>
    <name evidence="2" type="primary">LOC103515298</name>
</gene>
<sequence>MTMFQEPGSYMSTQRSFTPGWNDPPVLSSITKPACVNRKPAVVPIMHPLFDVSHTQRPSEEYHQKGDLAHQPYFRNPQAESTPSVCPLPPLQLAREALPLPTKRPLPEEHMHIQTVCDELRQRVYNTATNPSI</sequence>
<dbReference type="GeneID" id="103515298"/>
<dbReference type="PaxDb" id="121845-A0A1S3DBB4"/>
<proteinExistence type="predicted"/>
<dbReference type="KEGG" id="dci:103515298"/>
<accession>A0A1S3DBB4</accession>
<evidence type="ECO:0000313" key="2">
    <source>
        <dbReference type="RefSeq" id="XP_008478455.1"/>
    </source>
</evidence>